<dbReference type="GO" id="GO:0005802">
    <property type="term" value="C:trans-Golgi network"/>
    <property type="evidence" value="ECO:0007669"/>
    <property type="project" value="TreeGrafter"/>
</dbReference>
<dbReference type="PANTHER" id="PTHR35072:SF1">
    <property type="entry name" value="COILED-COIL DOMAIN-CONTAINING PROTEIN 91"/>
    <property type="match status" value="1"/>
</dbReference>
<protein>
    <recommendedName>
        <fullName evidence="5">Coiled-coil domain containing 91</fullName>
    </recommendedName>
</protein>
<dbReference type="GO" id="GO:0090160">
    <property type="term" value="P:Golgi to lysosome transport"/>
    <property type="evidence" value="ECO:0007669"/>
    <property type="project" value="TreeGrafter"/>
</dbReference>
<feature type="region of interest" description="Disordered" evidence="2">
    <location>
        <begin position="1"/>
        <end position="26"/>
    </location>
</feature>
<feature type="compositionally biased region" description="Basic and acidic residues" evidence="2">
    <location>
        <begin position="95"/>
        <end position="104"/>
    </location>
</feature>
<keyword evidence="1" id="KW-0175">Coiled coil</keyword>
<feature type="region of interest" description="Disordered" evidence="2">
    <location>
        <begin position="41"/>
        <end position="123"/>
    </location>
</feature>
<reference evidence="3" key="1">
    <citation type="journal article" date="2023" name="Science">
        <title>Genome structures resolve the early diversification of teleost fishes.</title>
        <authorList>
            <person name="Parey E."/>
            <person name="Louis A."/>
            <person name="Montfort J."/>
            <person name="Bouchez O."/>
            <person name="Roques C."/>
            <person name="Iampietro C."/>
            <person name="Lluch J."/>
            <person name="Castinel A."/>
            <person name="Donnadieu C."/>
            <person name="Desvignes T."/>
            <person name="Floi Bucao C."/>
            <person name="Jouanno E."/>
            <person name="Wen M."/>
            <person name="Mejri S."/>
            <person name="Dirks R."/>
            <person name="Jansen H."/>
            <person name="Henkel C."/>
            <person name="Chen W.J."/>
            <person name="Zahm M."/>
            <person name="Cabau C."/>
            <person name="Klopp C."/>
            <person name="Thompson A.W."/>
            <person name="Robinson-Rechavi M."/>
            <person name="Braasch I."/>
            <person name="Lecointre G."/>
            <person name="Bobe J."/>
            <person name="Postlethwait J.H."/>
            <person name="Berthelot C."/>
            <person name="Roest Crollius H."/>
            <person name="Guiguen Y."/>
        </authorList>
    </citation>
    <scope>NUCLEOTIDE SEQUENCE</scope>
    <source>
        <strain evidence="3">NC1722</strain>
    </source>
</reference>
<evidence type="ECO:0008006" key="5">
    <source>
        <dbReference type="Google" id="ProtNLM"/>
    </source>
</evidence>
<accession>A0AAD7T054</accession>
<dbReference type="GO" id="GO:0005829">
    <property type="term" value="C:cytosol"/>
    <property type="evidence" value="ECO:0007669"/>
    <property type="project" value="GOC"/>
</dbReference>
<dbReference type="InterPro" id="IPR034592">
    <property type="entry name" value="CCDC91"/>
</dbReference>
<evidence type="ECO:0000313" key="4">
    <source>
        <dbReference type="Proteomes" id="UP001221898"/>
    </source>
</evidence>
<gene>
    <name evidence="3" type="ORF">AAFF_G00173430</name>
</gene>
<feature type="compositionally biased region" description="Acidic residues" evidence="2">
    <location>
        <begin position="1"/>
        <end position="19"/>
    </location>
</feature>
<dbReference type="EMBL" id="JAINUG010000023">
    <property type="protein sequence ID" value="KAJ8411337.1"/>
    <property type="molecule type" value="Genomic_DNA"/>
</dbReference>
<comment type="caution">
    <text evidence="3">The sequence shown here is derived from an EMBL/GenBank/DDBJ whole genome shotgun (WGS) entry which is preliminary data.</text>
</comment>
<evidence type="ECO:0000313" key="3">
    <source>
        <dbReference type="EMBL" id="KAJ8411337.1"/>
    </source>
</evidence>
<dbReference type="Proteomes" id="UP001221898">
    <property type="component" value="Unassembled WGS sequence"/>
</dbReference>
<keyword evidence="4" id="KW-1185">Reference proteome</keyword>
<feature type="compositionally biased region" description="Low complexity" evidence="2">
    <location>
        <begin position="78"/>
        <end position="94"/>
    </location>
</feature>
<evidence type="ECO:0000256" key="2">
    <source>
        <dbReference type="SAM" id="MobiDB-lite"/>
    </source>
</evidence>
<sequence length="423" mass="47911">MDDDDFGGFEAAETFEDGDGVPVSPAIPWAALSAGMKLSANAPPDILLDQPPSYQADSPEPGDLGSPPEQHQVSPGHDSPAAVPHVASADSSDSAEAREADRETQQVLSSLRAQLSAREEEKARIQQDLEDMMTKHARMEELFQTEKGADTELHRSRYAKLQEKHNVSLEDMRKAGHESLAMIVEEFKALTRSAVEQQQEAGEARLQATLEKQRQRCEELLEAQHQRLLGLLDAERETLEEKLRETLSQQAQHHREEMEKCLLEERLRAQQAVQAAVQAQEGRMKEAVLEAVQEERKRAELHQAEQRAEWEAERRKDRDTLAQAIQDALMDQRRVSKEALKQAVEEERQAGERRLQEAALKVREELLDFTREQKRLDQVTRKKTLSSVDLFLSCAQRQLSGLLQEGPRRRRRRGAPRTRPAAA</sequence>
<evidence type="ECO:0000256" key="1">
    <source>
        <dbReference type="SAM" id="Coils"/>
    </source>
</evidence>
<organism evidence="3 4">
    <name type="scientific">Aldrovandia affinis</name>
    <dbReference type="NCBI Taxonomy" id="143900"/>
    <lineage>
        <taxon>Eukaryota</taxon>
        <taxon>Metazoa</taxon>
        <taxon>Chordata</taxon>
        <taxon>Craniata</taxon>
        <taxon>Vertebrata</taxon>
        <taxon>Euteleostomi</taxon>
        <taxon>Actinopterygii</taxon>
        <taxon>Neopterygii</taxon>
        <taxon>Teleostei</taxon>
        <taxon>Notacanthiformes</taxon>
        <taxon>Halosauridae</taxon>
        <taxon>Aldrovandia</taxon>
    </lineage>
</organism>
<dbReference type="PANTHER" id="PTHR35072">
    <property type="entry name" value="COILED-COIL DOMAIN-CONTAINING PROTEIN 91"/>
    <property type="match status" value="1"/>
</dbReference>
<name>A0AAD7T054_9TELE</name>
<dbReference type="AlphaFoldDB" id="A0AAD7T054"/>
<proteinExistence type="predicted"/>
<feature type="region of interest" description="Disordered" evidence="2">
    <location>
        <begin position="402"/>
        <end position="423"/>
    </location>
</feature>
<feature type="coiled-coil region" evidence="1">
    <location>
        <begin position="203"/>
        <end position="309"/>
    </location>
</feature>